<dbReference type="Pfam" id="PF15521">
    <property type="entry name" value="Ntox11"/>
    <property type="match status" value="1"/>
</dbReference>
<reference evidence="3" key="1">
    <citation type="submission" date="2021-01" db="EMBL/GenBank/DDBJ databases">
        <authorList>
            <person name="Corre E."/>
            <person name="Pelletier E."/>
            <person name="Niang G."/>
            <person name="Scheremetjew M."/>
            <person name="Finn R."/>
            <person name="Kale V."/>
            <person name="Holt S."/>
            <person name="Cochrane G."/>
            <person name="Meng A."/>
            <person name="Brown T."/>
            <person name="Cohen L."/>
        </authorList>
    </citation>
    <scope>NUCLEOTIDE SEQUENCE</scope>
    <source>
        <strain evidence="3">WS</strain>
    </source>
</reference>
<protein>
    <recommendedName>
        <fullName evidence="2">Novel toxin 11 domain-containing protein</fullName>
    </recommendedName>
</protein>
<sequence length="626" mass="71858">MKKYVIIHDYFPKYSVGATNYSSSDNDIESPIQNHREQWTNDADQLKMSQITHQMHTKKMRNGTQRPRGNAFLVPSVALFKSKSSDDLSMLNHSRMRNQMDLVAEDEEDNDTTHKDESHTNPHSDQHGSVGGRALDDTSLVVPSVASSKKPHSLSTSPLHHSISSDNLHSKYHKKRKLEQLLGVNLDVIESDERRRRDPDEVQDSCIESAAGTVLQVPCALQSINSGEVSPSSVPTTATVSPSKIQQIEEKKYKQALKLYRLQRKRKRIELCTQAVIREFQREGHEPQFSRDCFLWHQTLQRPGDQRLSHILRRIFICLRYGGTLVRENRKKKEWFLWNKFPIASLLSHGSRVMIQLPKAKGREKDHSFWRWLLTGDPQGSTDAIMSTFWSSSRAFKENRIIFRRVAATHGITDSRQDKMDFDLPFQRSKIIHETKNRMGLKHSKLVGSKKYLFEQHRHWGMNVPLGGYGNKPYVFRRTEGEMPLEDYEQKEEIGCDGDHGHMYIHYMPPCNGGYGGLLIGVEGSEPNKESANGEKHTYKATSPLISPTWGLKWRKKGKSALGIGPDKYNSIFIDLASTGWKFLQSKEQDWSDNFIYEGCQDPFPVRKRITKGEFYAENVLAAYIL</sequence>
<evidence type="ECO:0000259" key="2">
    <source>
        <dbReference type="Pfam" id="PF15521"/>
    </source>
</evidence>
<feature type="region of interest" description="Disordered" evidence="1">
    <location>
        <begin position="106"/>
        <end position="170"/>
    </location>
</feature>
<evidence type="ECO:0000256" key="1">
    <source>
        <dbReference type="SAM" id="MobiDB-lite"/>
    </source>
</evidence>
<feature type="compositionally biased region" description="Basic and acidic residues" evidence="1">
    <location>
        <begin position="111"/>
        <end position="126"/>
    </location>
</feature>
<dbReference type="InterPro" id="IPR029121">
    <property type="entry name" value="Ntox11"/>
</dbReference>
<feature type="domain" description="Novel toxin 11" evidence="2">
    <location>
        <begin position="430"/>
        <end position="599"/>
    </location>
</feature>
<name>A0A7S1PI66_9EUKA</name>
<organism evidence="3">
    <name type="scientific">Percolomonas cosmopolitus</name>
    <dbReference type="NCBI Taxonomy" id="63605"/>
    <lineage>
        <taxon>Eukaryota</taxon>
        <taxon>Discoba</taxon>
        <taxon>Heterolobosea</taxon>
        <taxon>Tetramitia</taxon>
        <taxon>Eutetramitia</taxon>
        <taxon>Percolomonadidae</taxon>
        <taxon>Percolomonas</taxon>
    </lineage>
</organism>
<feature type="compositionally biased region" description="Low complexity" evidence="1">
    <location>
        <begin position="153"/>
        <end position="165"/>
    </location>
</feature>
<proteinExistence type="predicted"/>
<dbReference type="EMBL" id="HBGD01008642">
    <property type="protein sequence ID" value="CAD9083856.1"/>
    <property type="molecule type" value="Transcribed_RNA"/>
</dbReference>
<dbReference type="AlphaFoldDB" id="A0A7S1PI66"/>
<gene>
    <name evidence="3" type="ORF">PCOS0759_LOCUS7110</name>
</gene>
<evidence type="ECO:0000313" key="3">
    <source>
        <dbReference type="EMBL" id="CAD9083856.1"/>
    </source>
</evidence>
<accession>A0A7S1PI66</accession>